<keyword evidence="5" id="KW-0234">DNA repair</keyword>
<feature type="region of interest" description="Disordered" evidence="9">
    <location>
        <begin position="390"/>
        <end position="696"/>
    </location>
</feature>
<evidence type="ECO:0000256" key="5">
    <source>
        <dbReference type="ARBA" id="ARBA00023204"/>
    </source>
</evidence>
<comment type="caution">
    <text evidence="12">The sequence shown here is derived from an EMBL/GenBank/DDBJ whole genome shotgun (WGS) entry which is preliminary data.</text>
</comment>
<comment type="similarity">
    <text evidence="8">Belongs to the Nibrin family.</text>
</comment>
<feature type="compositionally biased region" description="Polar residues" evidence="9">
    <location>
        <begin position="496"/>
        <end position="511"/>
    </location>
</feature>
<reference evidence="12" key="1">
    <citation type="journal article" date="2023" name="Front. Mar. Sci.">
        <title>A new Merluccius polli reference genome to investigate the effects of global change in West African waters.</title>
        <authorList>
            <person name="Mateo J.L."/>
            <person name="Blanco-Fernandez C."/>
            <person name="Garcia-Vazquez E."/>
            <person name="Machado-Schiaffino G."/>
        </authorList>
    </citation>
    <scope>NUCLEOTIDE SEQUENCE</scope>
    <source>
        <strain evidence="12">C29</strain>
        <tissue evidence="12">Fin</tissue>
    </source>
</reference>
<evidence type="ECO:0000256" key="3">
    <source>
        <dbReference type="ARBA" id="ARBA00022454"/>
    </source>
</evidence>
<evidence type="ECO:0000256" key="6">
    <source>
        <dbReference type="ARBA" id="ARBA00023242"/>
    </source>
</evidence>
<dbReference type="Pfam" id="PF00533">
    <property type="entry name" value="BRCT"/>
    <property type="match status" value="1"/>
</dbReference>
<feature type="signal peptide" evidence="10">
    <location>
        <begin position="1"/>
        <end position="22"/>
    </location>
</feature>
<dbReference type="SUPFAM" id="SSF49879">
    <property type="entry name" value="SMAD/FHA domain"/>
    <property type="match status" value="1"/>
</dbReference>
<evidence type="ECO:0000313" key="12">
    <source>
        <dbReference type="EMBL" id="KAK0147845.1"/>
    </source>
</evidence>
<proteinExistence type="inferred from homology"/>
<feature type="region of interest" description="Disordered" evidence="9">
    <location>
        <begin position="347"/>
        <end position="375"/>
    </location>
</feature>
<comment type="subcellular location">
    <subcellularLocation>
        <location evidence="2">Chromosome</location>
    </subcellularLocation>
    <subcellularLocation>
        <location evidence="1">Nucleus</location>
    </subcellularLocation>
</comment>
<dbReference type="PANTHER" id="PTHR12162:SF0">
    <property type="entry name" value="NIBRIN"/>
    <property type="match status" value="1"/>
</dbReference>
<keyword evidence="7" id="KW-0131">Cell cycle</keyword>
<feature type="compositionally biased region" description="Acidic residues" evidence="9">
    <location>
        <begin position="564"/>
        <end position="574"/>
    </location>
</feature>
<dbReference type="Gene3D" id="2.60.200.20">
    <property type="match status" value="1"/>
</dbReference>
<dbReference type="GO" id="GO:0007095">
    <property type="term" value="P:mitotic G2 DNA damage checkpoint signaling"/>
    <property type="evidence" value="ECO:0007669"/>
    <property type="project" value="InterPro"/>
</dbReference>
<dbReference type="InterPro" id="IPR036420">
    <property type="entry name" value="BRCT_dom_sf"/>
</dbReference>
<keyword evidence="10" id="KW-0732">Signal</keyword>
<accession>A0AA47P4B6</accession>
<gene>
    <name evidence="12" type="primary">nbn</name>
    <name evidence="12" type="ORF">N1851_012459</name>
</gene>
<dbReference type="Pfam" id="PF16508">
    <property type="entry name" value="NIBRIN_BRCT_II"/>
    <property type="match status" value="1"/>
</dbReference>
<evidence type="ECO:0000256" key="2">
    <source>
        <dbReference type="ARBA" id="ARBA00004286"/>
    </source>
</evidence>
<dbReference type="CDD" id="cd22667">
    <property type="entry name" value="FHA_NBN"/>
    <property type="match status" value="1"/>
</dbReference>
<organism evidence="12 13">
    <name type="scientific">Merluccius polli</name>
    <name type="common">Benguela hake</name>
    <name type="synonym">Merluccius cadenati</name>
    <dbReference type="NCBI Taxonomy" id="89951"/>
    <lineage>
        <taxon>Eukaryota</taxon>
        <taxon>Metazoa</taxon>
        <taxon>Chordata</taxon>
        <taxon>Craniata</taxon>
        <taxon>Vertebrata</taxon>
        <taxon>Euteleostomi</taxon>
        <taxon>Actinopterygii</taxon>
        <taxon>Neopterygii</taxon>
        <taxon>Teleostei</taxon>
        <taxon>Neoteleostei</taxon>
        <taxon>Acanthomorphata</taxon>
        <taxon>Zeiogadaria</taxon>
        <taxon>Gadariae</taxon>
        <taxon>Gadiformes</taxon>
        <taxon>Gadoidei</taxon>
        <taxon>Merlucciidae</taxon>
        <taxon>Merluccius</taxon>
    </lineage>
</organism>
<feature type="compositionally biased region" description="Low complexity" evidence="9">
    <location>
        <begin position="482"/>
        <end position="495"/>
    </location>
</feature>
<keyword evidence="13" id="KW-1185">Reference proteome</keyword>
<feature type="compositionally biased region" description="Basic and acidic residues" evidence="9">
    <location>
        <begin position="540"/>
        <end position="563"/>
    </location>
</feature>
<name>A0AA47P4B6_MERPO</name>
<dbReference type="CDD" id="cd17741">
    <property type="entry name" value="BRCT_nibrin"/>
    <property type="match status" value="1"/>
</dbReference>
<dbReference type="InterPro" id="IPR013908">
    <property type="entry name" value="Nibrin_C"/>
</dbReference>
<dbReference type="InterPro" id="IPR001357">
    <property type="entry name" value="BRCT_dom"/>
</dbReference>
<dbReference type="InterPro" id="IPR032429">
    <property type="entry name" value="Nibrin_BRCT2"/>
</dbReference>
<feature type="compositionally biased region" description="Basic and acidic residues" evidence="9">
    <location>
        <begin position="460"/>
        <end position="474"/>
    </location>
</feature>
<dbReference type="EMBL" id="JAOPHQ010002279">
    <property type="protein sequence ID" value="KAK0147845.1"/>
    <property type="molecule type" value="Genomic_DNA"/>
</dbReference>
<keyword evidence="4" id="KW-0227">DNA damage</keyword>
<dbReference type="SMART" id="SM01348">
    <property type="entry name" value="Nbs1_C"/>
    <property type="match status" value="1"/>
</dbReference>
<protein>
    <submittedName>
        <fullName evidence="12">Nibrin</fullName>
    </submittedName>
</protein>
<dbReference type="InterPro" id="IPR043014">
    <property type="entry name" value="Nibrin_BRCT2_sf"/>
</dbReference>
<dbReference type="Pfam" id="PF08599">
    <property type="entry name" value="Nbs1_C"/>
    <property type="match status" value="1"/>
</dbReference>
<dbReference type="AlphaFoldDB" id="A0AA47P4B6"/>
<dbReference type="PANTHER" id="PTHR12162">
    <property type="entry name" value="NIBRIN-RELATED"/>
    <property type="match status" value="1"/>
</dbReference>
<evidence type="ECO:0000256" key="9">
    <source>
        <dbReference type="SAM" id="MobiDB-lite"/>
    </source>
</evidence>
<feature type="compositionally biased region" description="Polar residues" evidence="9">
    <location>
        <begin position="586"/>
        <end position="600"/>
    </location>
</feature>
<evidence type="ECO:0000256" key="10">
    <source>
        <dbReference type="SAM" id="SignalP"/>
    </source>
</evidence>
<feature type="compositionally biased region" description="Low complexity" evidence="9">
    <location>
        <begin position="646"/>
        <end position="656"/>
    </location>
</feature>
<dbReference type="InterPro" id="IPR000253">
    <property type="entry name" value="FHA_dom"/>
</dbReference>
<dbReference type="Gene3D" id="3.40.50.10190">
    <property type="entry name" value="BRCT domain"/>
    <property type="match status" value="1"/>
</dbReference>
<feature type="compositionally biased region" description="Low complexity" evidence="9">
    <location>
        <begin position="427"/>
        <end position="446"/>
    </location>
</feature>
<dbReference type="Proteomes" id="UP001174136">
    <property type="component" value="Unassembled WGS sequence"/>
</dbReference>
<evidence type="ECO:0000256" key="7">
    <source>
        <dbReference type="ARBA" id="ARBA00023306"/>
    </source>
</evidence>
<evidence type="ECO:0000256" key="4">
    <source>
        <dbReference type="ARBA" id="ARBA00022763"/>
    </source>
</evidence>
<sequence length="877" mass="95764">MCSDWLVLSARLLVYYVLPSCGQTLTVKDASKYGTFVNNSRLPENQPLILKAGDNVTFGVFHSKFSVDHQKVVVCSSCLDNSEKVLLSDALQLLGGRLVNSWTQDCTHLVMSSVKVTIKTICALLCGRLIVKREYFTEFSKALNQRLPPPQAESFVPEIDEPSLNKEEVDLGSNPERRRLFHRKTFVFFNSKQLKRLSGAVRFGGGESLLLEVGSLPRRLLESPQSCVVDAASGSSQPLQPDSTAGWVDSVKRILHEKGCRLITESEIGLAAIYVSCDKYCNPANAFSESDSVQSIKPKLLACTSQSQNVAIEETVLQASSCNVTAYVVNTESSQGLAMNEAAGMTTVRETPEKSQHRRTNPLGESRPKAQEAGNVSTVANTMSASFNTVENTGSQRQKPGLKLQGGKNGGVLPSLQKTNTGVGMFSQRSSQKQKPPAQSSPQKQATLTNFFQPVNKKRPREEEFSAVELEPKRTVQQSPSTTTTTTTTPAPTTAISSKHMATTQAQSQAGSGLDLFPGPPDAPLADGVSHPSQKGRKRKELERGEEKELERGEEKELEGGEEKADDIDMEELESIMSLEMDEFSKLSSASPAQQAQLVGNRSVDKRKLTSTAAGERSSTSKRPRVDPLEQEVPNPVPSRGLLKLSTNASTTTTTNQSLEAEEHTSIRRRKLLGTADHAADELRPGGGPEEDSADYRSQDALAVKDEDVSVVVDPSEALGSAAHGQPIEMLEKPLKVIKQDTTASEAEGDFPKRLVLVEFKSLMVTAPPRGKPQKVQGPSFTKNFKCFRKVRGSDAEGLPRVIGGCDLLAHNRGNSELDEWLKDAAEEDRRGKREESLGDDLFRKHRLGFVPMSTRAMEILNAFKELFPCSTHFMSG</sequence>
<keyword evidence="6" id="KW-0539">Nucleus</keyword>
<dbReference type="SUPFAM" id="SSF52113">
    <property type="entry name" value="BRCT domain"/>
    <property type="match status" value="1"/>
</dbReference>
<dbReference type="Pfam" id="PF00498">
    <property type="entry name" value="FHA"/>
    <property type="match status" value="1"/>
</dbReference>
<feature type="chain" id="PRO_5041454414" evidence="10">
    <location>
        <begin position="23"/>
        <end position="877"/>
    </location>
</feature>
<evidence type="ECO:0000313" key="13">
    <source>
        <dbReference type="Proteomes" id="UP001174136"/>
    </source>
</evidence>
<dbReference type="GO" id="GO:0003684">
    <property type="term" value="F:damaged DNA binding"/>
    <property type="evidence" value="ECO:0007669"/>
    <property type="project" value="TreeGrafter"/>
</dbReference>
<dbReference type="Gene3D" id="3.40.50.10980">
    <property type="entry name" value="Nibrin, BRCT2 domain"/>
    <property type="match status" value="1"/>
</dbReference>
<feature type="domain" description="Nibrin C-terminal" evidence="11">
    <location>
        <begin position="782"/>
        <end position="845"/>
    </location>
</feature>
<dbReference type="InterPro" id="IPR040227">
    <property type="entry name" value="Nibrin-rel"/>
</dbReference>
<dbReference type="InterPro" id="IPR008984">
    <property type="entry name" value="SMAD_FHA_dom_sf"/>
</dbReference>
<keyword evidence="3" id="KW-0158">Chromosome</keyword>
<evidence type="ECO:0000256" key="1">
    <source>
        <dbReference type="ARBA" id="ARBA00004123"/>
    </source>
</evidence>
<evidence type="ECO:0000259" key="11">
    <source>
        <dbReference type="SMART" id="SM01348"/>
    </source>
</evidence>
<dbReference type="GO" id="GO:0000724">
    <property type="term" value="P:double-strand break repair via homologous recombination"/>
    <property type="evidence" value="ECO:0007669"/>
    <property type="project" value="TreeGrafter"/>
</dbReference>
<dbReference type="GO" id="GO:0005694">
    <property type="term" value="C:chromosome"/>
    <property type="evidence" value="ECO:0007669"/>
    <property type="project" value="UniProtKB-SubCell"/>
</dbReference>
<dbReference type="FunFam" id="3.40.50.10980:FF:000001">
    <property type="entry name" value="Nibrin"/>
    <property type="match status" value="1"/>
</dbReference>
<dbReference type="GO" id="GO:0030870">
    <property type="term" value="C:Mre11 complex"/>
    <property type="evidence" value="ECO:0007669"/>
    <property type="project" value="InterPro"/>
</dbReference>
<evidence type="ECO:0000256" key="8">
    <source>
        <dbReference type="ARBA" id="ARBA00044757"/>
    </source>
</evidence>